<name>A0A2N5TI96_9BASI</name>
<feature type="region of interest" description="Disordered" evidence="1">
    <location>
        <begin position="1"/>
        <end position="40"/>
    </location>
</feature>
<evidence type="ECO:0000256" key="1">
    <source>
        <dbReference type="SAM" id="MobiDB-lite"/>
    </source>
</evidence>
<evidence type="ECO:0000313" key="3">
    <source>
        <dbReference type="EMBL" id="PLW25213.1"/>
    </source>
</evidence>
<dbReference type="AlphaFoldDB" id="A0A2N5TI96"/>
<evidence type="ECO:0000313" key="4">
    <source>
        <dbReference type="Proteomes" id="UP000235392"/>
    </source>
</evidence>
<evidence type="ECO:0000259" key="2">
    <source>
        <dbReference type="Pfam" id="PF07727"/>
    </source>
</evidence>
<dbReference type="Pfam" id="PF07727">
    <property type="entry name" value="RVT_2"/>
    <property type="match status" value="1"/>
</dbReference>
<comment type="caution">
    <text evidence="3">The sequence shown here is derived from an EMBL/GenBank/DDBJ whole genome shotgun (WGS) entry which is preliminary data.</text>
</comment>
<proteinExistence type="predicted"/>
<feature type="compositionally biased region" description="Low complexity" evidence="1">
    <location>
        <begin position="13"/>
        <end position="31"/>
    </location>
</feature>
<dbReference type="InterPro" id="IPR013103">
    <property type="entry name" value="RVT_2"/>
</dbReference>
<reference evidence="3 4" key="1">
    <citation type="submission" date="2017-11" db="EMBL/GenBank/DDBJ databases">
        <title>De novo assembly and phasing of dikaryotic genomes from two isolates of Puccinia coronata f. sp. avenae, the causal agent of oat crown rust.</title>
        <authorList>
            <person name="Miller M.E."/>
            <person name="Zhang Y."/>
            <person name="Omidvar V."/>
            <person name="Sperschneider J."/>
            <person name="Schwessinger B."/>
            <person name="Raley C."/>
            <person name="Palmer J.M."/>
            <person name="Garnica D."/>
            <person name="Upadhyaya N."/>
            <person name="Rathjen J."/>
            <person name="Taylor J.M."/>
            <person name="Park R.F."/>
            <person name="Dodds P.N."/>
            <person name="Hirsch C.D."/>
            <person name="Kianian S.F."/>
            <person name="Figueroa M."/>
        </authorList>
    </citation>
    <scope>NUCLEOTIDE SEQUENCE [LARGE SCALE GENOMIC DNA]</scope>
    <source>
        <strain evidence="3">12SD80</strain>
    </source>
</reference>
<protein>
    <recommendedName>
        <fullName evidence="2">Reverse transcriptase Ty1/copia-type domain-containing protein</fullName>
    </recommendedName>
</protein>
<accession>A0A2N5TI96</accession>
<sequence length="274" mass="30545">MAKDLATVPPPVLALAPPVSPPASSLPTTDGTTRKSTRTRQVPDCFGNWAKSAEAQREVKTPKTWKQLLKSPDKARWLKAVDDEFALLLGIITWDLVPQPEKRKIIKSNLMAINGWSGQKIDFKTAFLNGYLDKPIFMKQPPGFKDAHHPDYVCQVNRSLYGLKQALRQWNLELHNVLIKLGLSHSKYDPTLYFQLGSSKLVGAISIHVDDLSVVGEPLWVTSIIEAMGKCFKIGADDKLNHFISLKITRDLVSPLQQILASKISVKASQTRIL</sequence>
<dbReference type="EMBL" id="PGCI01000559">
    <property type="protein sequence ID" value="PLW25213.1"/>
    <property type="molecule type" value="Genomic_DNA"/>
</dbReference>
<dbReference type="Proteomes" id="UP000235392">
    <property type="component" value="Unassembled WGS sequence"/>
</dbReference>
<organism evidence="3 4">
    <name type="scientific">Puccinia coronata f. sp. avenae</name>
    <dbReference type="NCBI Taxonomy" id="200324"/>
    <lineage>
        <taxon>Eukaryota</taxon>
        <taxon>Fungi</taxon>
        <taxon>Dikarya</taxon>
        <taxon>Basidiomycota</taxon>
        <taxon>Pucciniomycotina</taxon>
        <taxon>Pucciniomycetes</taxon>
        <taxon>Pucciniales</taxon>
        <taxon>Pucciniaceae</taxon>
        <taxon>Puccinia</taxon>
    </lineage>
</organism>
<gene>
    <name evidence="3" type="ORF">PCASD_24626</name>
</gene>
<feature type="domain" description="Reverse transcriptase Ty1/copia-type" evidence="2">
    <location>
        <begin position="110"/>
        <end position="250"/>
    </location>
</feature>